<evidence type="ECO:0000256" key="5">
    <source>
        <dbReference type="ARBA" id="ARBA00023306"/>
    </source>
</evidence>
<evidence type="ECO:0000256" key="1">
    <source>
        <dbReference type="ARBA" id="ARBA00010963"/>
    </source>
</evidence>
<comment type="similarity">
    <text evidence="1">Belongs to the BORA family.</text>
</comment>
<dbReference type="AlphaFoldDB" id="A0A1B6EB73"/>
<dbReference type="GO" id="GO:0060236">
    <property type="term" value="P:regulation of mitotic spindle organization"/>
    <property type="evidence" value="ECO:0007669"/>
    <property type="project" value="TreeGrafter"/>
</dbReference>
<dbReference type="GO" id="GO:0005737">
    <property type="term" value="C:cytoplasm"/>
    <property type="evidence" value="ECO:0007669"/>
    <property type="project" value="TreeGrafter"/>
</dbReference>
<evidence type="ECO:0000313" key="6">
    <source>
        <dbReference type="EMBL" id="JAS35147.1"/>
    </source>
</evidence>
<dbReference type="Pfam" id="PF15280">
    <property type="entry name" value="BORA_N"/>
    <property type="match status" value="1"/>
</dbReference>
<keyword evidence="4" id="KW-0498">Mitosis</keyword>
<sequence length="418" mass="47355">LRPLGSALDFQLVINSLNKKQMENIKNCDTPNRKYEQNILKTLINPRSTFQIVSRYKCDGEKSSSSNYNNTVSNVPQFKTPPSAIKKIRPFNPFNVGLHERLESTTVSPNVFSSVVSPSQDSEVMKWTIEDLSSIKPAPIDENIEPSSEPDDPKIQEAIERYFSETHLVSSPFETSKKWATPSLGDEHILSKLADNAVASTPHNDLVKIIHTNDVQVQTTLSLPPILPEQVEVVLRPFFNIEEDQPEEFNLSNSSMRRKLFFHGEDVEISPVKSSSENSFQFTSDQKRQFTPISVNKNLMQLDVSPILMEISPNNSSKTRTKLKFLDTDKSINNEELLKIQTIVDDKVCNESVEESNLPVGESEFDMLNPHKTKKRKTSSDEVIIPISIKMAKENNAVTYTDDLGYFTNEDMSWQHSS</sequence>
<dbReference type="GO" id="GO:0007088">
    <property type="term" value="P:regulation of mitotic nuclear division"/>
    <property type="evidence" value="ECO:0007669"/>
    <property type="project" value="TreeGrafter"/>
</dbReference>
<dbReference type="PANTHER" id="PTHR14728:SF2">
    <property type="entry name" value="PROTEIN AURORA BOREALIS"/>
    <property type="match status" value="1"/>
</dbReference>
<evidence type="ECO:0000256" key="4">
    <source>
        <dbReference type="ARBA" id="ARBA00022776"/>
    </source>
</evidence>
<dbReference type="PANTHER" id="PTHR14728">
    <property type="entry name" value="PROTEIN AURORA BOREALIS"/>
    <property type="match status" value="1"/>
</dbReference>
<dbReference type="GO" id="GO:0019901">
    <property type="term" value="F:protein kinase binding"/>
    <property type="evidence" value="ECO:0007669"/>
    <property type="project" value="TreeGrafter"/>
</dbReference>
<protein>
    <recommendedName>
        <fullName evidence="2">Protein aurora borealis</fullName>
    </recommendedName>
</protein>
<dbReference type="InterPro" id="IPR023252">
    <property type="entry name" value="Aurora_borealis_protein"/>
</dbReference>
<gene>
    <name evidence="6" type="ORF">g.11779</name>
</gene>
<keyword evidence="3" id="KW-0132">Cell division</keyword>
<keyword evidence="5" id="KW-0131">Cell cycle</keyword>
<proteinExistence type="inferred from homology"/>
<feature type="non-terminal residue" evidence="6">
    <location>
        <position position="1"/>
    </location>
</feature>
<evidence type="ECO:0000256" key="2">
    <source>
        <dbReference type="ARBA" id="ARBA00020055"/>
    </source>
</evidence>
<dbReference type="GO" id="GO:0005634">
    <property type="term" value="C:nucleus"/>
    <property type="evidence" value="ECO:0007669"/>
    <property type="project" value="TreeGrafter"/>
</dbReference>
<evidence type="ECO:0000256" key="3">
    <source>
        <dbReference type="ARBA" id="ARBA00022618"/>
    </source>
</evidence>
<accession>A0A1B6EB73</accession>
<organism evidence="6">
    <name type="scientific">Clastoptera arizonana</name>
    <name type="common">Arizona spittle bug</name>
    <dbReference type="NCBI Taxonomy" id="38151"/>
    <lineage>
        <taxon>Eukaryota</taxon>
        <taxon>Metazoa</taxon>
        <taxon>Ecdysozoa</taxon>
        <taxon>Arthropoda</taxon>
        <taxon>Hexapoda</taxon>
        <taxon>Insecta</taxon>
        <taxon>Pterygota</taxon>
        <taxon>Neoptera</taxon>
        <taxon>Paraneoptera</taxon>
        <taxon>Hemiptera</taxon>
        <taxon>Auchenorrhyncha</taxon>
        <taxon>Cercopoidea</taxon>
        <taxon>Clastopteridae</taxon>
        <taxon>Clastoptera</taxon>
    </lineage>
</organism>
<name>A0A1B6EB73_9HEMI</name>
<dbReference type="PRINTS" id="PR02038">
    <property type="entry name" value="AURORABORA"/>
</dbReference>
<dbReference type="GO" id="GO:0051301">
    <property type="term" value="P:cell division"/>
    <property type="evidence" value="ECO:0007669"/>
    <property type="project" value="UniProtKB-KW"/>
</dbReference>
<dbReference type="EMBL" id="GEDC01002151">
    <property type="protein sequence ID" value="JAS35147.1"/>
    <property type="molecule type" value="Transcribed_RNA"/>
</dbReference>
<reference evidence="6" key="1">
    <citation type="submission" date="2015-12" db="EMBL/GenBank/DDBJ databases">
        <title>De novo transcriptome assembly of four potential Pierce s Disease insect vectors from Arizona vineyards.</title>
        <authorList>
            <person name="Tassone E.E."/>
        </authorList>
    </citation>
    <scope>NUCLEOTIDE SEQUENCE</scope>
</reference>